<dbReference type="InterPro" id="IPR011659">
    <property type="entry name" value="WD40"/>
</dbReference>
<reference evidence="3 4" key="1">
    <citation type="submission" date="2014-08" db="EMBL/GenBank/DDBJ databases">
        <title>Genomic and Phenotypic Diversity of Colwellia psychrerythraea strains from Disparate Marine Basins.</title>
        <authorList>
            <person name="Techtmann S.M."/>
            <person name="Stelling S.C."/>
            <person name="Utturkar S.M."/>
            <person name="Alshibli N."/>
            <person name="Harris A."/>
            <person name="Brown S.D."/>
            <person name="Hazen T.C."/>
        </authorList>
    </citation>
    <scope>NUCLEOTIDE SEQUENCE [LARGE SCALE GENOMIC DNA]</scope>
    <source>
        <strain evidence="3 4">GAB14E</strain>
    </source>
</reference>
<dbReference type="EMBL" id="JQEC01000047">
    <property type="protein sequence ID" value="KGJ90382.1"/>
    <property type="molecule type" value="Genomic_DNA"/>
</dbReference>
<dbReference type="PANTHER" id="PTHR36842">
    <property type="entry name" value="PROTEIN TOLB HOMOLOG"/>
    <property type="match status" value="1"/>
</dbReference>
<feature type="signal peptide" evidence="2">
    <location>
        <begin position="1"/>
        <end position="18"/>
    </location>
</feature>
<protein>
    <submittedName>
        <fullName evidence="3">WD40-like beta Propeller containing protein</fullName>
    </submittedName>
</protein>
<evidence type="ECO:0000313" key="3">
    <source>
        <dbReference type="EMBL" id="KGJ90382.1"/>
    </source>
</evidence>
<evidence type="ECO:0000256" key="2">
    <source>
        <dbReference type="SAM" id="SignalP"/>
    </source>
</evidence>
<dbReference type="Gene3D" id="2.120.10.30">
    <property type="entry name" value="TolB, C-terminal domain"/>
    <property type="match status" value="1"/>
</dbReference>
<dbReference type="InterPro" id="IPR011042">
    <property type="entry name" value="6-blade_b-propeller_TolB-like"/>
</dbReference>
<dbReference type="RefSeq" id="WP_033083536.1">
    <property type="nucleotide sequence ID" value="NZ_JQEC01000047.1"/>
</dbReference>
<gene>
    <name evidence="3" type="ORF">GAB14E_3625</name>
</gene>
<feature type="chain" id="PRO_5001948500" evidence="2">
    <location>
        <begin position="19"/>
        <end position="292"/>
    </location>
</feature>
<comment type="similarity">
    <text evidence="1">Belongs to the TolB family.</text>
</comment>
<dbReference type="AlphaFoldDB" id="A0A099KK88"/>
<sequence length="292" mass="33027">MKSICFSIYLLLSLSVIGCTSHTQDDPPVLDRPHTIAVSAAGTKIYLTDREGQSSIEIPNVTGDYLAWSPDGKKLASRKYHDDGNTWSIHTMNSDGTNWKRLTHEKNKWDSVPAWTPDGKKIAFAREYKDSEGVWHAEIWMMNSDGSEKTQIESLKGSNPHFTPNGRIVFASEHKDKKNEISIADSDGNNTIHLTDNEAEDWHPEVSPDGKQITFMSKRDGNHEIYVMDIDGSNQKRLTFSDVDDWLPSWSPDSSEILFSHHADTGWDMYIMNKDGSSLRKIIRGRDAVFKP</sequence>
<dbReference type="PROSITE" id="PS51257">
    <property type="entry name" value="PROKAR_LIPOPROTEIN"/>
    <property type="match status" value="1"/>
</dbReference>
<dbReference type="Pfam" id="PF07676">
    <property type="entry name" value="PD40"/>
    <property type="match status" value="1"/>
</dbReference>
<dbReference type="PATRIC" id="fig|28229.3.peg.3546"/>
<dbReference type="Pfam" id="PF26549">
    <property type="entry name" value="Tricorn_N"/>
    <property type="match status" value="1"/>
</dbReference>
<accession>A0A099KK88</accession>
<keyword evidence="2" id="KW-0732">Signal</keyword>
<evidence type="ECO:0000256" key="1">
    <source>
        <dbReference type="ARBA" id="ARBA00009820"/>
    </source>
</evidence>
<dbReference type="Proteomes" id="UP000029868">
    <property type="component" value="Unassembled WGS sequence"/>
</dbReference>
<dbReference type="PANTHER" id="PTHR36842:SF1">
    <property type="entry name" value="PROTEIN TOLB"/>
    <property type="match status" value="1"/>
</dbReference>
<proteinExistence type="inferred from homology"/>
<evidence type="ECO:0000313" key="4">
    <source>
        <dbReference type="Proteomes" id="UP000029868"/>
    </source>
</evidence>
<comment type="caution">
    <text evidence="3">The sequence shown here is derived from an EMBL/GenBank/DDBJ whole genome shotgun (WGS) entry which is preliminary data.</text>
</comment>
<dbReference type="SUPFAM" id="SSF69304">
    <property type="entry name" value="Tricorn protease N-terminal domain"/>
    <property type="match status" value="1"/>
</dbReference>
<organism evidence="3 4">
    <name type="scientific">Colwellia psychrerythraea</name>
    <name type="common">Vibrio psychroerythus</name>
    <dbReference type="NCBI Taxonomy" id="28229"/>
    <lineage>
        <taxon>Bacteria</taxon>
        <taxon>Pseudomonadati</taxon>
        <taxon>Pseudomonadota</taxon>
        <taxon>Gammaproteobacteria</taxon>
        <taxon>Alteromonadales</taxon>
        <taxon>Colwelliaceae</taxon>
        <taxon>Colwellia</taxon>
    </lineage>
</organism>
<name>A0A099KK88_COLPS</name>
<dbReference type="OrthoDB" id="9812921at2"/>
<dbReference type="CDD" id="cd15482">
    <property type="entry name" value="Sialidase_non-viral"/>
    <property type="match status" value="1"/>
</dbReference>
<dbReference type="Gene3D" id="2.120.10.60">
    <property type="entry name" value="Tricorn protease N-terminal domain"/>
    <property type="match status" value="1"/>
</dbReference>